<gene>
    <name evidence="1" type="ORF">BDN72DRAFT_359258</name>
</gene>
<evidence type="ECO:0000313" key="2">
    <source>
        <dbReference type="Proteomes" id="UP000308600"/>
    </source>
</evidence>
<dbReference type="Proteomes" id="UP000308600">
    <property type="component" value="Unassembled WGS sequence"/>
</dbReference>
<accession>A0ACD3BE07</accession>
<sequence length="233" mass="26608">MSYFDEYIPAPQPSSRERIKQVIDHLPVLVEGVVTLEDACPICLNTFGSIFEDTSVDPQYRGVTLLEGCGHFFCRKDLIQWIRDRHGSCPTCRHVFLDVQPLADNHPQAGLAYIDDDDEEYEEEVDEVEGHWHEEWFTEDEQDLMDESDFDPGEVDPDFDLGEVDPELAHQWEDGEAALDIDEVGVWEGALSDGWGGDDNEVDPGRWSPRSSRHLKLLIHLFIVFLLFSSGTR</sequence>
<protein>
    <submittedName>
        <fullName evidence="1">Uncharacterized protein</fullName>
    </submittedName>
</protein>
<organism evidence="1 2">
    <name type="scientific">Pluteus cervinus</name>
    <dbReference type="NCBI Taxonomy" id="181527"/>
    <lineage>
        <taxon>Eukaryota</taxon>
        <taxon>Fungi</taxon>
        <taxon>Dikarya</taxon>
        <taxon>Basidiomycota</taxon>
        <taxon>Agaricomycotina</taxon>
        <taxon>Agaricomycetes</taxon>
        <taxon>Agaricomycetidae</taxon>
        <taxon>Agaricales</taxon>
        <taxon>Pluteineae</taxon>
        <taxon>Pluteaceae</taxon>
        <taxon>Pluteus</taxon>
    </lineage>
</organism>
<evidence type="ECO:0000313" key="1">
    <source>
        <dbReference type="EMBL" id="TFK75964.1"/>
    </source>
</evidence>
<dbReference type="EMBL" id="ML208261">
    <property type="protein sequence ID" value="TFK75964.1"/>
    <property type="molecule type" value="Genomic_DNA"/>
</dbReference>
<proteinExistence type="predicted"/>
<name>A0ACD3BE07_9AGAR</name>
<keyword evidence="2" id="KW-1185">Reference proteome</keyword>
<reference evidence="1 2" key="1">
    <citation type="journal article" date="2019" name="Nat. Ecol. Evol.">
        <title>Megaphylogeny resolves global patterns of mushroom evolution.</title>
        <authorList>
            <person name="Varga T."/>
            <person name="Krizsan K."/>
            <person name="Foldi C."/>
            <person name="Dima B."/>
            <person name="Sanchez-Garcia M."/>
            <person name="Sanchez-Ramirez S."/>
            <person name="Szollosi G.J."/>
            <person name="Szarkandi J.G."/>
            <person name="Papp V."/>
            <person name="Albert L."/>
            <person name="Andreopoulos W."/>
            <person name="Angelini C."/>
            <person name="Antonin V."/>
            <person name="Barry K.W."/>
            <person name="Bougher N.L."/>
            <person name="Buchanan P."/>
            <person name="Buyck B."/>
            <person name="Bense V."/>
            <person name="Catcheside P."/>
            <person name="Chovatia M."/>
            <person name="Cooper J."/>
            <person name="Damon W."/>
            <person name="Desjardin D."/>
            <person name="Finy P."/>
            <person name="Geml J."/>
            <person name="Haridas S."/>
            <person name="Hughes K."/>
            <person name="Justo A."/>
            <person name="Karasinski D."/>
            <person name="Kautmanova I."/>
            <person name="Kiss B."/>
            <person name="Kocsube S."/>
            <person name="Kotiranta H."/>
            <person name="LaButti K.M."/>
            <person name="Lechner B.E."/>
            <person name="Liimatainen K."/>
            <person name="Lipzen A."/>
            <person name="Lukacs Z."/>
            <person name="Mihaltcheva S."/>
            <person name="Morgado L.N."/>
            <person name="Niskanen T."/>
            <person name="Noordeloos M.E."/>
            <person name="Ohm R.A."/>
            <person name="Ortiz-Santana B."/>
            <person name="Ovrebo C."/>
            <person name="Racz N."/>
            <person name="Riley R."/>
            <person name="Savchenko A."/>
            <person name="Shiryaev A."/>
            <person name="Soop K."/>
            <person name="Spirin V."/>
            <person name="Szebenyi C."/>
            <person name="Tomsovsky M."/>
            <person name="Tulloss R.E."/>
            <person name="Uehling J."/>
            <person name="Grigoriev I.V."/>
            <person name="Vagvolgyi C."/>
            <person name="Papp T."/>
            <person name="Martin F.M."/>
            <person name="Miettinen O."/>
            <person name="Hibbett D.S."/>
            <person name="Nagy L.G."/>
        </authorList>
    </citation>
    <scope>NUCLEOTIDE SEQUENCE [LARGE SCALE GENOMIC DNA]</scope>
    <source>
        <strain evidence="1 2">NL-1719</strain>
    </source>
</reference>